<feature type="region of interest" description="Disordered" evidence="1">
    <location>
        <begin position="124"/>
        <end position="166"/>
    </location>
</feature>
<sequence length="321" mass="33034">MRRRVLLLGLPIVLALTACAQNGGTTRPVDQTDRWESFRQRATQVAEAWQPGEVWTTGYVPLQGATVLAGDPKFTPETEQAFQAGWYREQVAMSAAVPKAGTIRFPDGTLDVPLVSAADAYRQIDLGDPPPCEGRPKAAGPTERPGPDGPSAEPGPDGPVSSTPAPVACIPLTVTGVKLGTAEIRTSRGEATVPAWLFTVEELATPVARLAVAASAVSAVPAGDGPSAPPAPELAAAQNVISIDGAELKWRIGVGACDSGFEPLVAEFDDAVVIGGGVVRSTGVCTDQLLLKPVEATLKEPLGARVVLDVVTGGPVSLLGG</sequence>
<dbReference type="Proteomes" id="UP001219605">
    <property type="component" value="Chromosome"/>
</dbReference>
<evidence type="ECO:0000313" key="4">
    <source>
        <dbReference type="Proteomes" id="UP001219605"/>
    </source>
</evidence>
<feature type="chain" id="PRO_5045387192" description="Lipoprotein" evidence="2">
    <location>
        <begin position="21"/>
        <end position="321"/>
    </location>
</feature>
<reference evidence="3 4" key="1">
    <citation type="submission" date="2023-02" db="EMBL/GenBank/DDBJ databases">
        <authorList>
            <person name="Mo P."/>
        </authorList>
    </citation>
    <scope>NUCLEOTIDE SEQUENCE [LARGE SCALE GENOMIC DNA]</scope>
    <source>
        <strain evidence="3 4">HUAS 3</strain>
    </source>
</reference>
<evidence type="ECO:0008006" key="5">
    <source>
        <dbReference type="Google" id="ProtNLM"/>
    </source>
</evidence>
<dbReference type="EMBL" id="CP118615">
    <property type="protein sequence ID" value="WDZ87005.1"/>
    <property type="molecule type" value="Genomic_DNA"/>
</dbReference>
<feature type="signal peptide" evidence="2">
    <location>
        <begin position="1"/>
        <end position="20"/>
    </location>
</feature>
<dbReference type="RefSeq" id="WP_275033881.1">
    <property type="nucleotide sequence ID" value="NZ_CP118615.1"/>
</dbReference>
<evidence type="ECO:0000313" key="3">
    <source>
        <dbReference type="EMBL" id="WDZ87005.1"/>
    </source>
</evidence>
<keyword evidence="4" id="KW-1185">Reference proteome</keyword>
<organism evidence="3 4">
    <name type="scientific">Micromonospora cathayae</name>
    <dbReference type="NCBI Taxonomy" id="3028804"/>
    <lineage>
        <taxon>Bacteria</taxon>
        <taxon>Bacillati</taxon>
        <taxon>Actinomycetota</taxon>
        <taxon>Actinomycetes</taxon>
        <taxon>Micromonosporales</taxon>
        <taxon>Micromonosporaceae</taxon>
        <taxon>Micromonospora</taxon>
    </lineage>
</organism>
<dbReference type="PROSITE" id="PS51257">
    <property type="entry name" value="PROKAR_LIPOPROTEIN"/>
    <property type="match status" value="1"/>
</dbReference>
<evidence type="ECO:0000256" key="1">
    <source>
        <dbReference type="SAM" id="MobiDB-lite"/>
    </source>
</evidence>
<accession>A0ABY7ZVC8</accession>
<protein>
    <recommendedName>
        <fullName evidence="5">Lipoprotein</fullName>
    </recommendedName>
</protein>
<name>A0ABY7ZVC8_9ACTN</name>
<evidence type="ECO:0000256" key="2">
    <source>
        <dbReference type="SAM" id="SignalP"/>
    </source>
</evidence>
<proteinExistence type="predicted"/>
<gene>
    <name evidence="3" type="ORF">PVK37_11685</name>
</gene>
<keyword evidence="2" id="KW-0732">Signal</keyword>